<dbReference type="Pfam" id="PF07064">
    <property type="entry name" value="RIC1"/>
    <property type="match status" value="1"/>
</dbReference>
<name>A0A9P5VHP1_9FUNG</name>
<keyword evidence="5" id="KW-1185">Reference proteome</keyword>
<dbReference type="AlphaFoldDB" id="A0A9P5VHP1"/>
<dbReference type="GO" id="GO:0006886">
    <property type="term" value="P:intracellular protein transport"/>
    <property type="evidence" value="ECO:0007669"/>
    <property type="project" value="InterPro"/>
</dbReference>
<dbReference type="GO" id="GO:0042147">
    <property type="term" value="P:retrograde transport, endosome to Golgi"/>
    <property type="evidence" value="ECO:0007669"/>
    <property type="project" value="TreeGrafter"/>
</dbReference>
<protein>
    <recommendedName>
        <fullName evidence="3">RIC1 C-terminal alpha solenoid region domain-containing protein</fullName>
    </recommendedName>
</protein>
<dbReference type="PANTHER" id="PTHR22746:SF10">
    <property type="entry name" value="GUANINE NUCLEOTIDE EXCHANGE FACTOR SUBUNIT RIC1"/>
    <property type="match status" value="1"/>
</dbReference>
<dbReference type="Proteomes" id="UP000696485">
    <property type="component" value="Unassembled WGS sequence"/>
</dbReference>
<dbReference type="GO" id="GO:0034066">
    <property type="term" value="C:Ric1-Rgp1 guanyl-nucleotide exchange factor complex"/>
    <property type="evidence" value="ECO:0007669"/>
    <property type="project" value="InterPro"/>
</dbReference>
<comment type="subcellular location">
    <subcellularLocation>
        <location evidence="1">Membrane</location>
    </subcellularLocation>
</comment>
<dbReference type="InterPro" id="IPR040096">
    <property type="entry name" value="Ric1"/>
</dbReference>
<reference evidence="4" key="1">
    <citation type="journal article" date="2020" name="Fungal Divers.">
        <title>Resolving the Mortierellaceae phylogeny through synthesis of multi-gene phylogenetics and phylogenomics.</title>
        <authorList>
            <person name="Vandepol N."/>
            <person name="Liber J."/>
            <person name="Desiro A."/>
            <person name="Na H."/>
            <person name="Kennedy M."/>
            <person name="Barry K."/>
            <person name="Grigoriev I.V."/>
            <person name="Miller A.N."/>
            <person name="O'Donnell K."/>
            <person name="Stajich J.E."/>
            <person name="Bonito G."/>
        </authorList>
    </citation>
    <scope>NUCLEOTIDE SEQUENCE</scope>
    <source>
        <strain evidence="4">NVP1</strain>
    </source>
</reference>
<evidence type="ECO:0000313" key="4">
    <source>
        <dbReference type="EMBL" id="KAF9324622.1"/>
    </source>
</evidence>
<feature type="domain" description="RIC1 C-terminal alpha solenoid region" evidence="3">
    <location>
        <begin position="72"/>
        <end position="244"/>
    </location>
</feature>
<evidence type="ECO:0000256" key="1">
    <source>
        <dbReference type="ARBA" id="ARBA00004370"/>
    </source>
</evidence>
<evidence type="ECO:0000256" key="2">
    <source>
        <dbReference type="ARBA" id="ARBA00023136"/>
    </source>
</evidence>
<dbReference type="GO" id="GO:0000139">
    <property type="term" value="C:Golgi membrane"/>
    <property type="evidence" value="ECO:0007669"/>
    <property type="project" value="TreeGrafter"/>
</dbReference>
<proteinExistence type="predicted"/>
<sequence length="248" mass="28104">MWWNVFGPGGGGRSLATFAKHNFLEMDIEFYPLAILPDRGIVLGLEPEIAIHKPKSLAMFKMATKTHLFLQTILRHLLTHNIDGEWEAYEFAKHYQDLGYFSHALEILLHNVLEDEAESGIGFEEGAVLPRVINFLQQFPHYLDVIVSCARKTEVALWEYLFSIVGTPKDLFEQCLAADQLKTATSYLLILHTLEPLVTTSQDTVRLLEKTLQAQDFELCKELVRFLNSIDSSGATLQQALSMVSVKH</sequence>
<dbReference type="GO" id="GO:0005829">
    <property type="term" value="C:cytosol"/>
    <property type="evidence" value="ECO:0007669"/>
    <property type="project" value="TreeGrafter"/>
</dbReference>
<comment type="caution">
    <text evidence="4">The sequence shown here is derived from an EMBL/GenBank/DDBJ whole genome shotgun (WGS) entry which is preliminary data.</text>
</comment>
<dbReference type="InterPro" id="IPR009771">
    <property type="entry name" value="RIC1_C"/>
</dbReference>
<evidence type="ECO:0000313" key="5">
    <source>
        <dbReference type="Proteomes" id="UP000696485"/>
    </source>
</evidence>
<accession>A0A9P5VHP1</accession>
<gene>
    <name evidence="4" type="ORF">BG006_000364</name>
</gene>
<dbReference type="PANTHER" id="PTHR22746">
    <property type="entry name" value="RAB6A-GEF COMPLEX PARTNER PROTEIN 1"/>
    <property type="match status" value="1"/>
</dbReference>
<evidence type="ECO:0000259" key="3">
    <source>
        <dbReference type="Pfam" id="PF07064"/>
    </source>
</evidence>
<keyword evidence="2" id="KW-0472">Membrane</keyword>
<organism evidence="4 5">
    <name type="scientific">Podila minutissima</name>
    <dbReference type="NCBI Taxonomy" id="64525"/>
    <lineage>
        <taxon>Eukaryota</taxon>
        <taxon>Fungi</taxon>
        <taxon>Fungi incertae sedis</taxon>
        <taxon>Mucoromycota</taxon>
        <taxon>Mortierellomycotina</taxon>
        <taxon>Mortierellomycetes</taxon>
        <taxon>Mortierellales</taxon>
        <taxon>Mortierellaceae</taxon>
        <taxon>Podila</taxon>
    </lineage>
</organism>
<dbReference type="EMBL" id="JAAAUY010001057">
    <property type="protein sequence ID" value="KAF9324622.1"/>
    <property type="molecule type" value="Genomic_DNA"/>
</dbReference>